<keyword evidence="7" id="KW-0347">Helicase</keyword>
<feature type="domain" description="Helicase ATP-binding" evidence="10">
    <location>
        <begin position="260"/>
        <end position="442"/>
    </location>
</feature>
<dbReference type="InterPro" id="IPR014001">
    <property type="entry name" value="Helicase_ATP-bd"/>
</dbReference>
<feature type="domain" description="HD Cas3-type" evidence="11">
    <location>
        <begin position="11"/>
        <end position="211"/>
    </location>
</feature>
<comment type="caution">
    <text evidence="12">The sequence shown here is derived from an EMBL/GenBank/DDBJ whole genome shotgun (WGS) entry which is preliminary data.</text>
</comment>
<dbReference type="InterPro" id="IPR006935">
    <property type="entry name" value="Helicase/UvrB_N"/>
</dbReference>
<dbReference type="CDD" id="cd09641">
    <property type="entry name" value="Cas3''_I"/>
    <property type="match status" value="1"/>
</dbReference>
<evidence type="ECO:0000256" key="9">
    <source>
        <dbReference type="ARBA" id="ARBA00023118"/>
    </source>
</evidence>
<dbReference type="Proteomes" id="UP000032076">
    <property type="component" value="Unassembled WGS sequence"/>
</dbReference>
<dbReference type="GO" id="GO:0016787">
    <property type="term" value="F:hydrolase activity"/>
    <property type="evidence" value="ECO:0007669"/>
    <property type="project" value="UniProtKB-KW"/>
</dbReference>
<evidence type="ECO:0000313" key="12">
    <source>
        <dbReference type="EMBL" id="KIO72014.1"/>
    </source>
</evidence>
<evidence type="ECO:0000256" key="5">
    <source>
        <dbReference type="ARBA" id="ARBA00022741"/>
    </source>
</evidence>
<evidence type="ECO:0000313" key="13">
    <source>
        <dbReference type="Proteomes" id="UP000032076"/>
    </source>
</evidence>
<reference evidence="12 13" key="1">
    <citation type="submission" date="2015-01" db="EMBL/GenBank/DDBJ databases">
        <title>Draft Genome Sequences of Four Bacillus thermoamylovorans Strains, Isolated From Food Products.</title>
        <authorList>
            <person name="Krawcyk A.O."/>
            <person name="Berendsen E.M."/>
            <person name="Eijlander R.T."/>
            <person name="de Jong A."/>
            <person name="Wells-Bennik M."/>
            <person name="Kuipers O.P."/>
        </authorList>
    </citation>
    <scope>NUCLEOTIDE SEQUENCE [LARGE SCALE GENOMIC DNA]</scope>
    <source>
        <strain evidence="12 13">B4167</strain>
    </source>
</reference>
<evidence type="ECO:0000256" key="2">
    <source>
        <dbReference type="ARBA" id="ARBA00009046"/>
    </source>
</evidence>
<name>A0ABD4A5E4_9BACI</name>
<comment type="similarity">
    <text evidence="2">In the central section; belongs to the CRISPR-associated helicase Cas3 family.</text>
</comment>
<comment type="similarity">
    <text evidence="1">In the N-terminal section; belongs to the CRISPR-associated nuclease Cas3-HD family.</text>
</comment>
<dbReference type="SUPFAM" id="SSF52540">
    <property type="entry name" value="P-loop containing nucleoside triphosphate hydrolases"/>
    <property type="match status" value="1"/>
</dbReference>
<evidence type="ECO:0000259" key="11">
    <source>
        <dbReference type="PROSITE" id="PS51643"/>
    </source>
</evidence>
<dbReference type="Pfam" id="PF04851">
    <property type="entry name" value="ResIII"/>
    <property type="match status" value="1"/>
</dbReference>
<dbReference type="GO" id="GO:0004518">
    <property type="term" value="F:nuclease activity"/>
    <property type="evidence" value="ECO:0007669"/>
    <property type="project" value="UniProtKB-KW"/>
</dbReference>
<dbReference type="InterPro" id="IPR054712">
    <property type="entry name" value="Cas3-like_dom"/>
</dbReference>
<evidence type="ECO:0000256" key="8">
    <source>
        <dbReference type="ARBA" id="ARBA00022840"/>
    </source>
</evidence>
<dbReference type="Gene3D" id="1.10.3210.30">
    <property type="match status" value="1"/>
</dbReference>
<protein>
    <recommendedName>
        <fullName evidence="14">CRISPR-associated helicase Cas3</fullName>
    </recommendedName>
</protein>
<dbReference type="GO" id="GO:0005524">
    <property type="term" value="F:ATP binding"/>
    <property type="evidence" value="ECO:0007669"/>
    <property type="project" value="UniProtKB-KW"/>
</dbReference>
<dbReference type="AlphaFoldDB" id="A0ABD4A5E4"/>
<organism evidence="12 13">
    <name type="scientific">Caldibacillus thermoamylovorans</name>
    <dbReference type="NCBI Taxonomy" id="35841"/>
    <lineage>
        <taxon>Bacteria</taxon>
        <taxon>Bacillati</taxon>
        <taxon>Bacillota</taxon>
        <taxon>Bacilli</taxon>
        <taxon>Bacillales</taxon>
        <taxon>Bacillaceae</taxon>
        <taxon>Caldibacillus</taxon>
    </lineage>
</organism>
<dbReference type="SMART" id="SM00487">
    <property type="entry name" value="DEXDc"/>
    <property type="match status" value="1"/>
</dbReference>
<accession>A0ABD4A5E4</accession>
<gene>
    <name evidence="12" type="ORF">B4167_3196</name>
</gene>
<evidence type="ECO:0000256" key="6">
    <source>
        <dbReference type="ARBA" id="ARBA00022801"/>
    </source>
</evidence>
<dbReference type="InterPro" id="IPR006474">
    <property type="entry name" value="Helicase_Cas3_CRISPR-ass_core"/>
</dbReference>
<dbReference type="InterPro" id="IPR027417">
    <property type="entry name" value="P-loop_NTPase"/>
</dbReference>
<evidence type="ECO:0000256" key="1">
    <source>
        <dbReference type="ARBA" id="ARBA00006847"/>
    </source>
</evidence>
<dbReference type="EMBL" id="JXLU01000104">
    <property type="protein sequence ID" value="KIO72014.1"/>
    <property type="molecule type" value="Genomic_DNA"/>
</dbReference>
<evidence type="ECO:0000259" key="10">
    <source>
        <dbReference type="PROSITE" id="PS51192"/>
    </source>
</evidence>
<dbReference type="GO" id="GO:0004386">
    <property type="term" value="F:helicase activity"/>
    <property type="evidence" value="ECO:0007669"/>
    <property type="project" value="UniProtKB-KW"/>
</dbReference>
<dbReference type="InterPro" id="IPR006483">
    <property type="entry name" value="CRISPR-assoc_Cas3_HD"/>
</dbReference>
<keyword evidence="8" id="KW-0067">ATP-binding</keyword>
<keyword evidence="9" id="KW-0051">Antiviral defense</keyword>
<keyword evidence="4" id="KW-0479">Metal-binding</keyword>
<keyword evidence="6" id="KW-0378">Hydrolase</keyword>
<dbReference type="PROSITE" id="PS51192">
    <property type="entry name" value="HELICASE_ATP_BIND_1"/>
    <property type="match status" value="1"/>
</dbReference>
<dbReference type="GO" id="GO:0046872">
    <property type="term" value="F:metal ion binding"/>
    <property type="evidence" value="ECO:0007669"/>
    <property type="project" value="UniProtKB-KW"/>
</dbReference>
<evidence type="ECO:0000256" key="7">
    <source>
        <dbReference type="ARBA" id="ARBA00022806"/>
    </source>
</evidence>
<dbReference type="RefSeq" id="WP_041903103.1">
    <property type="nucleotide sequence ID" value="NZ_JXLT01000081.1"/>
</dbReference>
<keyword evidence="5" id="KW-0547">Nucleotide-binding</keyword>
<dbReference type="NCBIfam" id="TIGR01587">
    <property type="entry name" value="cas3_core"/>
    <property type="match status" value="1"/>
</dbReference>
<dbReference type="GO" id="GO:0051607">
    <property type="term" value="P:defense response to virus"/>
    <property type="evidence" value="ECO:0007669"/>
    <property type="project" value="UniProtKB-KW"/>
</dbReference>
<dbReference type="Gene3D" id="3.40.50.300">
    <property type="entry name" value="P-loop containing nucleotide triphosphate hydrolases"/>
    <property type="match status" value="2"/>
</dbReference>
<proteinExistence type="inferred from homology"/>
<dbReference type="PROSITE" id="PS51643">
    <property type="entry name" value="HD_CAS3"/>
    <property type="match status" value="1"/>
</dbReference>
<dbReference type="NCBIfam" id="TIGR01596">
    <property type="entry name" value="cas3_HD"/>
    <property type="match status" value="1"/>
</dbReference>
<evidence type="ECO:0000256" key="4">
    <source>
        <dbReference type="ARBA" id="ARBA00022723"/>
    </source>
</evidence>
<dbReference type="InterPro" id="IPR038257">
    <property type="entry name" value="CRISPR-assoc_Cas3_HD_sf"/>
</dbReference>
<evidence type="ECO:0000256" key="3">
    <source>
        <dbReference type="ARBA" id="ARBA00022722"/>
    </source>
</evidence>
<keyword evidence="3" id="KW-0540">Nuclease</keyword>
<evidence type="ECO:0008006" key="14">
    <source>
        <dbReference type="Google" id="ProtNLM"/>
    </source>
</evidence>
<sequence>MSRIVPFEKCIARPESSLAEHLLFVKHSMEYFLQDFDSVTVRLSGLAGVCHDLAKAHVEWQAYIQSPAIKKGPNHSACGAFLFSYLGFHLLESNGLWDEHKILWLWFIQDIRSHHGNLGDLHDDNWLKKYEWENFDLEGIEQFLKEQYKELHNMKLHEPALTRWITECGYLLEDIYDELDLEYEEWEPLPIMKRLQVWRQMTTSLIAGDRFHVKEVTPQWLDKQNFNQFNKAMVDFSRKHSGEPLSVMRIKAQQEIIHQLEKEPNHTFYTLEMPTGYGKTITSLKMANWFGEHQSFKKIVYVAPYLSILEQNASVIENLFDTEVLQHHSLAILDDDPEQRTSFSQLAMESWAHSLVCTSFQQLCKAIFPSRTQDVLRRSFLKDSVIIIDEPQIFSPEIWNLFLCGVEALTELIHLKVIFLSATMPPFHYGLTINPMKLVVKGSVKHDRYQVVNETEKQSEETVLDLLEKNERQTQALIVNTVKDAFLSFDNLIKRGKNGYLVHGLMTPVHKKARIKMISNLLKEKQNRPLYVVSTQVLEAGVDLSFQHVARALSTLPSIVQAAGRTNRHMEDRDEKGLLTVFPFYRSGNIDTRSMIYPRNLQKITDRILQEKQIYTESEMVGLVNMYYSEMFRQNTYEAALVKIKDAYEGRWQQLSGVQPFNTNYLTLPIFVPYEPILDQIDNKVLTLKKRFQVSNPEQIYNKYLDRHFIVNLSFEERKMFMILFNYYVLNVPVKTALSVVSKDDYLQNKVPILLDTEAYDEVYGLKIGMLEDDPIW</sequence>
<dbReference type="Pfam" id="PF22590">
    <property type="entry name" value="Cas3-like_C_2"/>
    <property type="match status" value="1"/>
</dbReference>